<keyword evidence="6 14" id="KW-0479">Metal-binding</keyword>
<dbReference type="AlphaFoldDB" id="A0A917NCD1"/>
<evidence type="ECO:0000256" key="9">
    <source>
        <dbReference type="ARBA" id="ARBA00022833"/>
    </source>
</evidence>
<dbReference type="GO" id="GO:0008237">
    <property type="term" value="F:metallopeptidase activity"/>
    <property type="evidence" value="ECO:0007669"/>
    <property type="project" value="UniProtKB-UniRule"/>
</dbReference>
<evidence type="ECO:0000256" key="14">
    <source>
        <dbReference type="PIRNR" id="PIRNR006404"/>
    </source>
</evidence>
<dbReference type="GO" id="GO:0046872">
    <property type="term" value="F:metal ion binding"/>
    <property type="evidence" value="ECO:0007669"/>
    <property type="project" value="UniProtKB-UniRule"/>
</dbReference>
<organism evidence="20 21">
    <name type="scientific">Saccharopolyspora thermophila</name>
    <dbReference type="NCBI Taxonomy" id="89367"/>
    <lineage>
        <taxon>Bacteria</taxon>
        <taxon>Bacillati</taxon>
        <taxon>Actinomycetota</taxon>
        <taxon>Actinomycetes</taxon>
        <taxon>Pseudonocardiales</taxon>
        <taxon>Pseudonocardiaceae</taxon>
        <taxon>Saccharopolyspora</taxon>
    </lineage>
</organism>
<evidence type="ECO:0000313" key="20">
    <source>
        <dbReference type="EMBL" id="GGI83629.1"/>
    </source>
</evidence>
<dbReference type="Gene3D" id="3.10.580.10">
    <property type="entry name" value="CBS-domain"/>
    <property type="match status" value="1"/>
</dbReference>
<sequence>MNGAVPVGRVAGVRVELHWSVLGIVVLVAAGLAAYQLPRALPGHSALGYGVSGTATAVLLVGSLLAHETAHAVVARRNGVAVEGITLWLLGGLARLRGEARSPGAELRIAVVGPVTSAALAVIFGLLALGVARFGGALAVAVLSYLAVLNAVLAVFNLVPAAPLDGGRVLRAALWRWRGNRFQAAVWSARAGLGLGYLLIAGGFVQLVAQGAEGLWWAVLGLFITSTAVAEERQARAGLALRDVRVRDVMSHPVETADGARTAEQFLRELRTEHAAYPVRGVDGSVDGLVSLRRLRSLTAAERERTTLREAACPVDQVPAAEPDEPLADVLPRLGGFAEGRVLVFTAGRLCGIVSPSDISRSLAEHGASFVPRVRDDPRPPPPDWWYPGQPRPG</sequence>
<evidence type="ECO:0000256" key="10">
    <source>
        <dbReference type="ARBA" id="ARBA00022989"/>
    </source>
</evidence>
<dbReference type="CDD" id="cd06164">
    <property type="entry name" value="S2P-M50_SpoIVFB_CBS"/>
    <property type="match status" value="1"/>
</dbReference>
<evidence type="ECO:0000256" key="8">
    <source>
        <dbReference type="ARBA" id="ARBA00022801"/>
    </source>
</evidence>
<accession>A0A917NCD1</accession>
<keyword evidence="5 14" id="KW-0812">Transmembrane</keyword>
<keyword evidence="13 14" id="KW-0472">Membrane</keyword>
<feature type="transmembrane region" description="Helical" evidence="14">
    <location>
        <begin position="17"/>
        <end position="35"/>
    </location>
</feature>
<feature type="transmembrane region" description="Helical" evidence="14">
    <location>
        <begin position="138"/>
        <end position="164"/>
    </location>
</feature>
<keyword evidence="12" id="KW-0129">CBS domain</keyword>
<evidence type="ECO:0000256" key="6">
    <source>
        <dbReference type="ARBA" id="ARBA00022723"/>
    </source>
</evidence>
<evidence type="ECO:0000256" key="3">
    <source>
        <dbReference type="ARBA" id="ARBA00022475"/>
    </source>
</evidence>
<feature type="domain" description="CBS" evidence="18">
    <location>
        <begin position="246"/>
        <end position="297"/>
    </location>
</feature>
<keyword evidence="11 14" id="KW-0482">Metalloprotease</keyword>
<evidence type="ECO:0000256" key="4">
    <source>
        <dbReference type="ARBA" id="ARBA00022670"/>
    </source>
</evidence>
<feature type="binding site" evidence="16">
    <location>
        <position position="67"/>
    </location>
    <ligand>
        <name>Zn(2+)</name>
        <dbReference type="ChEBI" id="CHEBI:29105"/>
        <note>catalytic</note>
    </ligand>
</feature>
<evidence type="ECO:0000256" key="5">
    <source>
        <dbReference type="ARBA" id="ARBA00022692"/>
    </source>
</evidence>
<dbReference type="Pfam" id="PF02163">
    <property type="entry name" value="Peptidase_M50"/>
    <property type="match status" value="2"/>
</dbReference>
<evidence type="ECO:0000256" key="15">
    <source>
        <dbReference type="PIRSR" id="PIRSR006404-1"/>
    </source>
</evidence>
<evidence type="ECO:0000256" key="11">
    <source>
        <dbReference type="ARBA" id="ARBA00023049"/>
    </source>
</evidence>
<evidence type="ECO:0000313" key="21">
    <source>
        <dbReference type="Proteomes" id="UP000597989"/>
    </source>
</evidence>
<dbReference type="PANTHER" id="PTHR39188:SF3">
    <property type="entry name" value="STAGE IV SPORULATION PROTEIN FB"/>
    <property type="match status" value="1"/>
</dbReference>
<dbReference type="Pfam" id="PF00571">
    <property type="entry name" value="CBS"/>
    <property type="match status" value="2"/>
</dbReference>
<dbReference type="EMBL" id="BMMT01000006">
    <property type="protein sequence ID" value="GGI83629.1"/>
    <property type="molecule type" value="Genomic_DNA"/>
</dbReference>
<keyword evidence="10 14" id="KW-1133">Transmembrane helix</keyword>
<feature type="domain" description="Peptidase M50" evidence="19">
    <location>
        <begin position="139"/>
        <end position="186"/>
    </location>
</feature>
<keyword evidence="3 14" id="KW-1003">Cell membrane</keyword>
<feature type="region of interest" description="Disordered" evidence="17">
    <location>
        <begin position="369"/>
        <end position="394"/>
    </location>
</feature>
<evidence type="ECO:0000256" key="13">
    <source>
        <dbReference type="ARBA" id="ARBA00023136"/>
    </source>
</evidence>
<feature type="active site" evidence="15">
    <location>
        <position position="68"/>
    </location>
</feature>
<evidence type="ECO:0000256" key="7">
    <source>
        <dbReference type="ARBA" id="ARBA00022737"/>
    </source>
</evidence>
<dbReference type="GO" id="GO:0005886">
    <property type="term" value="C:plasma membrane"/>
    <property type="evidence" value="ECO:0007669"/>
    <property type="project" value="UniProtKB-SubCell"/>
</dbReference>
<evidence type="ECO:0000256" key="2">
    <source>
        <dbReference type="ARBA" id="ARBA00007931"/>
    </source>
</evidence>
<proteinExistence type="inferred from homology"/>
<gene>
    <name evidence="20" type="primary">rip3</name>
    <name evidence="20" type="ORF">GCM10011581_21010</name>
</gene>
<dbReference type="InterPro" id="IPR000644">
    <property type="entry name" value="CBS_dom"/>
</dbReference>
<evidence type="ECO:0000256" key="1">
    <source>
        <dbReference type="ARBA" id="ARBA00004651"/>
    </source>
</evidence>
<dbReference type="InterPro" id="IPR008915">
    <property type="entry name" value="Peptidase_M50"/>
</dbReference>
<comment type="subcellular location">
    <subcellularLocation>
        <location evidence="1 14">Cell membrane</location>
        <topology evidence="1 14">Multi-pass membrane protein</topology>
    </subcellularLocation>
</comment>
<evidence type="ECO:0000256" key="16">
    <source>
        <dbReference type="PIRSR" id="PIRSR006404-2"/>
    </source>
</evidence>
<comment type="similarity">
    <text evidence="2 14">Belongs to the peptidase M50B family.</text>
</comment>
<feature type="transmembrane region" description="Helical" evidence="14">
    <location>
        <begin position="47"/>
        <end position="67"/>
    </location>
</feature>
<dbReference type="InterPro" id="IPR016483">
    <property type="entry name" value="UCP006404_Pept_M50_CBS"/>
</dbReference>
<reference evidence="20 21" key="1">
    <citation type="journal article" date="2014" name="Int. J. Syst. Evol. Microbiol.">
        <title>Complete genome sequence of Corynebacterium casei LMG S-19264T (=DSM 44701T), isolated from a smear-ripened cheese.</title>
        <authorList>
            <consortium name="US DOE Joint Genome Institute (JGI-PGF)"/>
            <person name="Walter F."/>
            <person name="Albersmeier A."/>
            <person name="Kalinowski J."/>
            <person name="Ruckert C."/>
        </authorList>
    </citation>
    <scope>NUCLEOTIDE SEQUENCE [LARGE SCALE GENOMIC DNA]</scope>
    <source>
        <strain evidence="20 21">CGMCC 4.7206</strain>
    </source>
</reference>
<keyword evidence="4 14" id="KW-0645">Protease</keyword>
<protein>
    <recommendedName>
        <fullName evidence="14">Zinc metalloprotease</fullName>
    </recommendedName>
</protein>
<keyword evidence="8 14" id="KW-0378">Hydrolase</keyword>
<evidence type="ECO:0000256" key="12">
    <source>
        <dbReference type="ARBA" id="ARBA00023122"/>
    </source>
</evidence>
<feature type="transmembrane region" description="Helical" evidence="14">
    <location>
        <begin position="185"/>
        <end position="208"/>
    </location>
</feature>
<feature type="domain" description="CBS" evidence="18">
    <location>
        <begin position="316"/>
        <end position="364"/>
    </location>
</feature>
<comment type="caution">
    <text evidence="20">The sequence shown here is derived from an EMBL/GenBank/DDBJ whole genome shotgun (WGS) entry which is preliminary data.</text>
</comment>
<dbReference type="Proteomes" id="UP000597989">
    <property type="component" value="Unassembled WGS sequence"/>
</dbReference>
<evidence type="ECO:0000259" key="19">
    <source>
        <dbReference type="Pfam" id="PF02163"/>
    </source>
</evidence>
<feature type="binding site" evidence="16">
    <location>
        <position position="165"/>
    </location>
    <ligand>
        <name>Zn(2+)</name>
        <dbReference type="ChEBI" id="CHEBI:29105"/>
        <note>catalytic</note>
    </ligand>
</feature>
<feature type="domain" description="Peptidase M50" evidence="19">
    <location>
        <begin position="56"/>
        <end position="128"/>
    </location>
</feature>
<evidence type="ECO:0000256" key="17">
    <source>
        <dbReference type="SAM" id="MobiDB-lite"/>
    </source>
</evidence>
<feature type="transmembrane region" description="Helical" evidence="14">
    <location>
        <begin position="109"/>
        <end position="132"/>
    </location>
</feature>
<dbReference type="SUPFAM" id="SSF54631">
    <property type="entry name" value="CBS-domain pair"/>
    <property type="match status" value="1"/>
</dbReference>
<keyword evidence="9 14" id="KW-0862">Zinc</keyword>
<comment type="cofactor">
    <cofactor evidence="14 16">
        <name>Zn(2+)</name>
        <dbReference type="ChEBI" id="CHEBI:29105"/>
    </cofactor>
    <text evidence="14 16">Binds 1 zinc ion per subunit.</text>
</comment>
<dbReference type="RefSeq" id="WP_188987142.1">
    <property type="nucleotide sequence ID" value="NZ_BMMT01000006.1"/>
</dbReference>
<dbReference type="PANTHER" id="PTHR39188">
    <property type="entry name" value="MEMBRANE-ASSOCIATED ZINC METALLOPROTEASE M50B"/>
    <property type="match status" value="1"/>
</dbReference>
<feature type="binding site" evidence="16">
    <location>
        <position position="71"/>
    </location>
    <ligand>
        <name>Zn(2+)</name>
        <dbReference type="ChEBI" id="CHEBI:29105"/>
        <note>catalytic</note>
    </ligand>
</feature>
<dbReference type="GO" id="GO:0006508">
    <property type="term" value="P:proteolysis"/>
    <property type="evidence" value="ECO:0007669"/>
    <property type="project" value="UniProtKB-KW"/>
</dbReference>
<feature type="compositionally biased region" description="Pro residues" evidence="17">
    <location>
        <begin position="380"/>
        <end position="394"/>
    </location>
</feature>
<dbReference type="InterPro" id="IPR046342">
    <property type="entry name" value="CBS_dom_sf"/>
</dbReference>
<dbReference type="PIRSF" id="PIRSF006404">
    <property type="entry name" value="UCP006404_Pept_M50_CBS"/>
    <property type="match status" value="1"/>
</dbReference>
<name>A0A917NCD1_9PSEU</name>
<keyword evidence="7" id="KW-0677">Repeat</keyword>
<evidence type="ECO:0000259" key="18">
    <source>
        <dbReference type="Pfam" id="PF00571"/>
    </source>
</evidence>